<protein>
    <submittedName>
        <fullName evidence="1">Uncharacterized protein</fullName>
    </submittedName>
</protein>
<proteinExistence type="predicted"/>
<dbReference type="OrthoDB" id="4116727at2759"/>
<keyword evidence="2" id="KW-1185">Reference proteome</keyword>
<evidence type="ECO:0000313" key="2">
    <source>
        <dbReference type="Proteomes" id="UP000184330"/>
    </source>
</evidence>
<dbReference type="Pfam" id="PF11951">
    <property type="entry name" value="Fungal_trans_2"/>
    <property type="match status" value="1"/>
</dbReference>
<reference evidence="1 2" key="1">
    <citation type="submission" date="2016-03" db="EMBL/GenBank/DDBJ databases">
        <authorList>
            <person name="Ploux O."/>
        </authorList>
    </citation>
    <scope>NUCLEOTIDE SEQUENCE [LARGE SCALE GENOMIC DNA]</scope>
    <source>
        <strain evidence="1 2">UAMH 11012</strain>
    </source>
</reference>
<gene>
    <name evidence="1" type="ORF">PAC_18058</name>
</gene>
<dbReference type="InterPro" id="IPR021858">
    <property type="entry name" value="Fun_TF"/>
</dbReference>
<sequence length="302" mass="33907">MRGSGYLSTGIAIEHNARAIRSIRRELAQCTPFSTTTSTPATSTTILDIIANQVLLEAILLQVAVVAFSGSASAQGHLSCAFYIPHRLGYIDRPVEGFIPRLLAQRFAWINLDISIYHRRRPRMGLDCWFARIDPDRNYDISEPSFREMTGCPHTVFTYLLRLAHMAINLSERASSHRVDLGFYNAATELETSILAYETGLIAKASENQLEDDESAPKKKFRGNWALLDMDYDPFTSAPSLPRYQRVATRPTNCEKDIAAYRYYSHKQPNTLGISNALLPYSSGSTNFEGQSMHAFGRNIEN</sequence>
<accession>A0A1L7XT08</accession>
<dbReference type="AlphaFoldDB" id="A0A1L7XT08"/>
<dbReference type="Proteomes" id="UP000184330">
    <property type="component" value="Unassembled WGS sequence"/>
</dbReference>
<evidence type="ECO:0000313" key="1">
    <source>
        <dbReference type="EMBL" id="CZR68159.1"/>
    </source>
</evidence>
<dbReference type="EMBL" id="FJOG01000051">
    <property type="protein sequence ID" value="CZR68159.1"/>
    <property type="molecule type" value="Genomic_DNA"/>
</dbReference>
<name>A0A1L7XT08_9HELO</name>
<organism evidence="1 2">
    <name type="scientific">Phialocephala subalpina</name>
    <dbReference type="NCBI Taxonomy" id="576137"/>
    <lineage>
        <taxon>Eukaryota</taxon>
        <taxon>Fungi</taxon>
        <taxon>Dikarya</taxon>
        <taxon>Ascomycota</taxon>
        <taxon>Pezizomycotina</taxon>
        <taxon>Leotiomycetes</taxon>
        <taxon>Helotiales</taxon>
        <taxon>Mollisiaceae</taxon>
        <taxon>Phialocephala</taxon>
        <taxon>Phialocephala fortinii species complex</taxon>
    </lineage>
</organism>